<evidence type="ECO:0000259" key="2">
    <source>
        <dbReference type="Pfam" id="PF13843"/>
    </source>
</evidence>
<proteinExistence type="predicted"/>
<dbReference type="VEuPathDB" id="FungiDB:FUN_018638"/>
<feature type="domain" description="PiggyBac transposable element-derived protein" evidence="2">
    <location>
        <begin position="112"/>
        <end position="202"/>
    </location>
</feature>
<sequence length="206" mass="24125">MDTNEYDEQDLFIVDFSQNIHNITDEQDNNSDSSDNVEEIQNEENVSGRGGNRGRGRDRGRGRGRARNSSSERDNREQAVQLPPPPFFDNFQHTKPLHKFTVNLPNDFLSLSPYSIFSLFFSLEQIEIIVKNTNKYAYMKDAGEGRKWKELTIKEFRIWLAILIYAGVFKLPSIRDYWNRDNKFPEHKITTFMSLVCFEQIKICSK</sequence>
<organism evidence="3 4">
    <name type="scientific">Rhizophagus irregularis</name>
    <dbReference type="NCBI Taxonomy" id="588596"/>
    <lineage>
        <taxon>Eukaryota</taxon>
        <taxon>Fungi</taxon>
        <taxon>Fungi incertae sedis</taxon>
        <taxon>Mucoromycota</taxon>
        <taxon>Glomeromycotina</taxon>
        <taxon>Glomeromycetes</taxon>
        <taxon>Glomerales</taxon>
        <taxon>Glomeraceae</taxon>
        <taxon>Rhizophagus</taxon>
    </lineage>
</organism>
<reference evidence="3 4" key="1">
    <citation type="submission" date="2016-04" db="EMBL/GenBank/DDBJ databases">
        <title>Genome analyses suggest a sexual origin of heterokaryosis in a supposedly ancient asexual fungus.</title>
        <authorList>
            <person name="Ropars J."/>
            <person name="Sedzielewska K."/>
            <person name="Noel J."/>
            <person name="Charron P."/>
            <person name="Farinelli L."/>
            <person name="Marton T."/>
            <person name="Kruger M."/>
            <person name="Pelin A."/>
            <person name="Brachmann A."/>
            <person name="Corradi N."/>
        </authorList>
    </citation>
    <scope>NUCLEOTIDE SEQUENCE [LARGE SCALE GENOMIC DNA]</scope>
    <source>
        <strain evidence="3 4">A5</strain>
    </source>
</reference>
<feature type="compositionally biased region" description="Acidic residues" evidence="1">
    <location>
        <begin position="25"/>
        <end position="42"/>
    </location>
</feature>
<dbReference type="VEuPathDB" id="FungiDB:RhiirA1_402899"/>
<feature type="region of interest" description="Disordered" evidence="1">
    <location>
        <begin position="23"/>
        <end position="87"/>
    </location>
</feature>
<gene>
    <name evidence="3" type="ORF">RhiirA5_370947</name>
</gene>
<dbReference type="PANTHER" id="PTHR46599:SF3">
    <property type="entry name" value="PIGGYBAC TRANSPOSABLE ELEMENT-DERIVED PROTEIN 4"/>
    <property type="match status" value="1"/>
</dbReference>
<dbReference type="Proteomes" id="UP000232722">
    <property type="component" value="Unassembled WGS sequence"/>
</dbReference>
<name>A0A2N0Q7Q4_9GLOM</name>
<dbReference type="InterPro" id="IPR029526">
    <property type="entry name" value="PGBD"/>
</dbReference>
<reference evidence="3 4" key="2">
    <citation type="submission" date="2017-09" db="EMBL/GenBank/DDBJ databases">
        <title>Extensive intraspecific genome diversity in a model arbuscular mycorrhizal fungus.</title>
        <authorList>
            <person name="Chen E.C."/>
            <person name="Morin E."/>
            <person name="Beaudet D."/>
            <person name="Noel J."/>
            <person name="Ndikumana S."/>
            <person name="Charron P."/>
            <person name="St-Onge C."/>
            <person name="Giorgi J."/>
            <person name="Grigoriev I.V."/>
            <person name="Roux C."/>
            <person name="Martin F.M."/>
            <person name="Corradi N."/>
        </authorList>
    </citation>
    <scope>NUCLEOTIDE SEQUENCE [LARGE SCALE GENOMIC DNA]</scope>
    <source>
        <strain evidence="3 4">A5</strain>
    </source>
</reference>
<dbReference type="Pfam" id="PF13843">
    <property type="entry name" value="DDE_Tnp_1_7"/>
    <property type="match status" value="1"/>
</dbReference>
<dbReference type="PANTHER" id="PTHR46599">
    <property type="entry name" value="PIGGYBAC TRANSPOSABLE ELEMENT-DERIVED PROTEIN 4"/>
    <property type="match status" value="1"/>
</dbReference>
<protein>
    <recommendedName>
        <fullName evidence="2">PiggyBac transposable element-derived protein domain-containing protein</fullName>
    </recommendedName>
</protein>
<evidence type="ECO:0000256" key="1">
    <source>
        <dbReference type="SAM" id="MobiDB-lite"/>
    </source>
</evidence>
<comment type="caution">
    <text evidence="3">The sequence shown here is derived from an EMBL/GenBank/DDBJ whole genome shotgun (WGS) entry which is preliminary data.</text>
</comment>
<evidence type="ECO:0000313" key="4">
    <source>
        <dbReference type="Proteomes" id="UP000232722"/>
    </source>
</evidence>
<dbReference type="AlphaFoldDB" id="A0A2N0Q7Q4"/>
<evidence type="ECO:0000313" key="3">
    <source>
        <dbReference type="EMBL" id="PKC15115.1"/>
    </source>
</evidence>
<accession>A0A2N0Q7Q4</accession>
<dbReference type="EMBL" id="LLXJ01000102">
    <property type="protein sequence ID" value="PKC15115.1"/>
    <property type="molecule type" value="Genomic_DNA"/>
</dbReference>